<dbReference type="InterPro" id="IPR029000">
    <property type="entry name" value="Cyclophilin-like_dom_sf"/>
</dbReference>
<accession>A0ABQ3ZCF5</accession>
<reference evidence="5 6" key="1">
    <citation type="submission" date="2021-01" db="EMBL/GenBank/DDBJ databases">
        <title>Whole genome shotgun sequence of Actinoplanes durhamensis NBRC 14914.</title>
        <authorList>
            <person name="Komaki H."/>
            <person name="Tamura T."/>
        </authorList>
    </citation>
    <scope>NUCLEOTIDE SEQUENCE [LARGE SCALE GENOMIC DNA]</scope>
    <source>
        <strain evidence="5 6">NBRC 14914</strain>
    </source>
</reference>
<keyword evidence="6" id="KW-1185">Reference proteome</keyword>
<evidence type="ECO:0000259" key="4">
    <source>
        <dbReference type="SMART" id="SM00796"/>
    </source>
</evidence>
<comment type="caution">
    <text evidence="5">The sequence shown here is derived from an EMBL/GenBank/DDBJ whole genome shotgun (WGS) entry which is preliminary data.</text>
</comment>
<keyword evidence="3" id="KW-0067">ATP-binding</keyword>
<gene>
    <name evidence="5" type="ORF">Adu01nite_88530</name>
</gene>
<protein>
    <submittedName>
        <fullName evidence="5">Allophanate hydrolase</fullName>
    </submittedName>
</protein>
<name>A0ABQ3ZCF5_9ACTN</name>
<dbReference type="InterPro" id="IPR003833">
    <property type="entry name" value="CT_C_D"/>
</dbReference>
<evidence type="ECO:0000313" key="6">
    <source>
        <dbReference type="Proteomes" id="UP000637628"/>
    </source>
</evidence>
<dbReference type="EMBL" id="BOML01000083">
    <property type="protein sequence ID" value="GIE07503.1"/>
    <property type="molecule type" value="Genomic_DNA"/>
</dbReference>
<dbReference type="Gene3D" id="2.40.100.10">
    <property type="entry name" value="Cyclophilin-like"/>
    <property type="match status" value="1"/>
</dbReference>
<organism evidence="5 6">
    <name type="scientific">Paractinoplanes durhamensis</name>
    <dbReference type="NCBI Taxonomy" id="113563"/>
    <lineage>
        <taxon>Bacteria</taxon>
        <taxon>Bacillati</taxon>
        <taxon>Actinomycetota</taxon>
        <taxon>Actinomycetes</taxon>
        <taxon>Micromonosporales</taxon>
        <taxon>Micromonosporaceae</taxon>
        <taxon>Paractinoplanes</taxon>
    </lineage>
</organism>
<dbReference type="SMART" id="SM00796">
    <property type="entry name" value="AHS1"/>
    <property type="match status" value="1"/>
</dbReference>
<evidence type="ECO:0000313" key="5">
    <source>
        <dbReference type="EMBL" id="GIE07503.1"/>
    </source>
</evidence>
<dbReference type="Proteomes" id="UP000637628">
    <property type="component" value="Unassembled WGS sequence"/>
</dbReference>
<keyword evidence="2 5" id="KW-0378">Hydrolase</keyword>
<dbReference type="Pfam" id="PF02682">
    <property type="entry name" value="CT_C_D"/>
    <property type="match status" value="1"/>
</dbReference>
<dbReference type="PANTHER" id="PTHR34698">
    <property type="entry name" value="5-OXOPROLINASE SUBUNIT B"/>
    <property type="match status" value="1"/>
</dbReference>
<dbReference type="RefSeq" id="WP_203735340.1">
    <property type="nucleotide sequence ID" value="NZ_BAAATX010000040.1"/>
</dbReference>
<proteinExistence type="predicted"/>
<dbReference type="SUPFAM" id="SSF50891">
    <property type="entry name" value="Cyclophilin-like"/>
    <property type="match status" value="1"/>
</dbReference>
<dbReference type="Gene3D" id="3.30.1360.40">
    <property type="match status" value="1"/>
</dbReference>
<sequence length="201" mass="21581">MRIRSAGASALLIECRDGERVEAWRAELWRRRESGQLSVVDIVPGARTVLLDGVAPGTAALIAEWPEPDVLQRQAQRLVEIPTTFDGEDLPDVAAHWGVTEAEAVRRLVETELQVAFGGFAPGFAYLRGLPEAWSVPRLAAPRPRVPAGAVGLAGPYAGIYPTASPGGWRLVGHTGQELFDVRAEPPALLTPGTRVRLVPA</sequence>
<dbReference type="GO" id="GO:0016787">
    <property type="term" value="F:hydrolase activity"/>
    <property type="evidence" value="ECO:0007669"/>
    <property type="project" value="UniProtKB-KW"/>
</dbReference>
<evidence type="ECO:0000256" key="1">
    <source>
        <dbReference type="ARBA" id="ARBA00022741"/>
    </source>
</evidence>
<keyword evidence="1" id="KW-0547">Nucleotide-binding</keyword>
<dbReference type="InterPro" id="IPR010016">
    <property type="entry name" value="PxpB"/>
</dbReference>
<dbReference type="PANTHER" id="PTHR34698:SF2">
    <property type="entry name" value="5-OXOPROLINASE SUBUNIT B"/>
    <property type="match status" value="1"/>
</dbReference>
<evidence type="ECO:0000256" key="3">
    <source>
        <dbReference type="ARBA" id="ARBA00022840"/>
    </source>
</evidence>
<evidence type="ECO:0000256" key="2">
    <source>
        <dbReference type="ARBA" id="ARBA00022801"/>
    </source>
</evidence>
<feature type="domain" description="Carboxyltransferase" evidence="4">
    <location>
        <begin position="1"/>
        <end position="190"/>
    </location>
</feature>